<gene>
    <name evidence="3" type="ORF">CALCODRAFT_349987</name>
</gene>
<keyword evidence="4" id="KW-1185">Reference proteome</keyword>
<feature type="region of interest" description="Disordered" evidence="2">
    <location>
        <begin position="213"/>
        <end position="233"/>
    </location>
</feature>
<evidence type="ECO:0000313" key="3">
    <source>
        <dbReference type="EMBL" id="KZT55504.1"/>
    </source>
</evidence>
<feature type="region of interest" description="Disordered" evidence="2">
    <location>
        <begin position="466"/>
        <end position="610"/>
    </location>
</feature>
<proteinExistence type="predicted"/>
<feature type="compositionally biased region" description="Low complexity" evidence="2">
    <location>
        <begin position="764"/>
        <end position="794"/>
    </location>
</feature>
<feature type="compositionally biased region" description="Acidic residues" evidence="2">
    <location>
        <begin position="322"/>
        <end position="337"/>
    </location>
</feature>
<feature type="compositionally biased region" description="Basic and acidic residues" evidence="2">
    <location>
        <begin position="63"/>
        <end position="81"/>
    </location>
</feature>
<keyword evidence="1" id="KW-0175">Coiled coil</keyword>
<feature type="compositionally biased region" description="Pro residues" evidence="2">
    <location>
        <begin position="574"/>
        <end position="586"/>
    </location>
</feature>
<protein>
    <submittedName>
        <fullName evidence="3">Uncharacterized protein</fullName>
    </submittedName>
</protein>
<dbReference type="AlphaFoldDB" id="A0A165ETQ5"/>
<sequence>MSATPTTSRPLPSRTSPSPASALSRSGVTRTASARGSPVNGRPMPPRKLEAADSPSRPLTPKEQLEQQLRREQEEKENLSVKLEDAHKASQELESTVASLRSSLQLAESRLSQLSADALRTENTLSEQSEVIAALRSQLSSVERDRRDDEKRYREQSAAFEAERQAQWEGEQAARHRLERLEERLRRAEARAAHVGHEAEPNNDMLVEEEETDTPKIAHPPKVEEGGQQEEPPEMTMMRLEMDSLSGAYASLQSTHQMLLQEMADVKRVNQQIQEENESYNVLLRERTLAGTFHLPGTSPYSDSISLDEDVYSKAGSRLDPVSEDAEALEAEAEESDLFPPAPIQRETESPVPSNPSSGRQRRRRTSAGSGKGVGESLAGFPVSGPGEDLAAELGRAEARDVVPEVAVESPRYPKKEDGQSVSSMRAEIQALKDANKALSLYAAKILDRIIADEGFEHVLAADYNKDGSANAPSSSRPERGASLSRSKTVGGHGRRPASTTLAGVRDQPQEQMSLVPPPMSTSKSDPPSVTQAQQAKRRSMSIDWKGLFGGGQQEKKNENLRPLSLATAAMPAAPKPPTQAMPPARPRFIPRDTEEDEEDRKERERLNATMKLMGIERASSQREREQALDDLSHLEAARIAGGLGGATKGDRRRSSMYRSPSPNLGASPQPRVPATMAYRLSADLSANGGLTSDALAEAGAAHALAELDAEEKRISEQLAKGKPYQGGFTPSARELAEANADGGNGAAPGLMRRSSRRARTGRESSGTMSVGSVSTVWSAGRASGSSASDPVLE</sequence>
<feature type="compositionally biased region" description="Polar residues" evidence="2">
    <location>
        <begin position="521"/>
        <end position="535"/>
    </location>
</feature>
<feature type="compositionally biased region" description="Low complexity" evidence="2">
    <location>
        <begin position="738"/>
        <end position="753"/>
    </location>
</feature>
<feature type="region of interest" description="Disordered" evidence="2">
    <location>
        <begin position="717"/>
        <end position="794"/>
    </location>
</feature>
<feature type="region of interest" description="Disordered" evidence="2">
    <location>
        <begin position="1"/>
        <end position="81"/>
    </location>
</feature>
<feature type="compositionally biased region" description="Basic and acidic residues" evidence="2">
    <location>
        <begin position="142"/>
        <end position="171"/>
    </location>
</feature>
<reference evidence="3 4" key="1">
    <citation type="journal article" date="2016" name="Mol. Biol. Evol.">
        <title>Comparative Genomics of Early-Diverging Mushroom-Forming Fungi Provides Insights into the Origins of Lignocellulose Decay Capabilities.</title>
        <authorList>
            <person name="Nagy L.G."/>
            <person name="Riley R."/>
            <person name="Tritt A."/>
            <person name="Adam C."/>
            <person name="Daum C."/>
            <person name="Floudas D."/>
            <person name="Sun H."/>
            <person name="Yadav J.S."/>
            <person name="Pangilinan J."/>
            <person name="Larsson K.H."/>
            <person name="Matsuura K."/>
            <person name="Barry K."/>
            <person name="Labutti K."/>
            <person name="Kuo R."/>
            <person name="Ohm R.A."/>
            <person name="Bhattacharya S.S."/>
            <person name="Shirouzu T."/>
            <person name="Yoshinaga Y."/>
            <person name="Martin F.M."/>
            <person name="Grigoriev I.V."/>
            <person name="Hibbett D.S."/>
        </authorList>
    </citation>
    <scope>NUCLEOTIDE SEQUENCE [LARGE SCALE GENOMIC DNA]</scope>
    <source>
        <strain evidence="3 4">HHB12733</strain>
    </source>
</reference>
<evidence type="ECO:0000256" key="1">
    <source>
        <dbReference type="SAM" id="Coils"/>
    </source>
</evidence>
<evidence type="ECO:0000256" key="2">
    <source>
        <dbReference type="SAM" id="MobiDB-lite"/>
    </source>
</evidence>
<feature type="coiled-coil region" evidence="1">
    <location>
        <begin position="256"/>
        <end position="286"/>
    </location>
</feature>
<organism evidence="3 4">
    <name type="scientific">Calocera cornea HHB12733</name>
    <dbReference type="NCBI Taxonomy" id="1353952"/>
    <lineage>
        <taxon>Eukaryota</taxon>
        <taxon>Fungi</taxon>
        <taxon>Dikarya</taxon>
        <taxon>Basidiomycota</taxon>
        <taxon>Agaricomycotina</taxon>
        <taxon>Dacrymycetes</taxon>
        <taxon>Dacrymycetales</taxon>
        <taxon>Dacrymycetaceae</taxon>
        <taxon>Calocera</taxon>
    </lineage>
</organism>
<dbReference type="InParanoid" id="A0A165ETQ5"/>
<feature type="region of interest" description="Disordered" evidence="2">
    <location>
        <begin position="638"/>
        <end position="673"/>
    </location>
</feature>
<dbReference type="STRING" id="1353952.A0A165ETQ5"/>
<feature type="compositionally biased region" description="Low complexity" evidence="2">
    <location>
        <begin position="1"/>
        <end position="26"/>
    </location>
</feature>
<dbReference type="Proteomes" id="UP000076842">
    <property type="component" value="Unassembled WGS sequence"/>
</dbReference>
<feature type="region of interest" description="Disordered" evidence="2">
    <location>
        <begin position="314"/>
        <end position="422"/>
    </location>
</feature>
<dbReference type="PANTHER" id="PTHR38120:SF1">
    <property type="entry name" value="M PROTEIN, SEROTYPE 2.1"/>
    <property type="match status" value="1"/>
</dbReference>
<name>A0A165ETQ5_9BASI</name>
<evidence type="ECO:0000313" key="4">
    <source>
        <dbReference type="Proteomes" id="UP000076842"/>
    </source>
</evidence>
<dbReference type="EMBL" id="KV423993">
    <property type="protein sequence ID" value="KZT55504.1"/>
    <property type="molecule type" value="Genomic_DNA"/>
</dbReference>
<feature type="compositionally biased region" description="Basic and acidic residues" evidence="2">
    <location>
        <begin position="213"/>
        <end position="225"/>
    </location>
</feature>
<dbReference type="PANTHER" id="PTHR38120">
    <property type="entry name" value="EXPRESSED PROTEIN"/>
    <property type="match status" value="1"/>
</dbReference>
<dbReference type="OrthoDB" id="2121319at2759"/>
<accession>A0A165ETQ5</accession>
<feature type="region of interest" description="Disordered" evidence="2">
    <location>
        <begin position="138"/>
        <end position="171"/>
    </location>
</feature>